<protein>
    <submittedName>
        <fullName evidence="1">Uncharacterized protein</fullName>
    </submittedName>
</protein>
<feature type="non-terminal residue" evidence="1">
    <location>
        <position position="1"/>
    </location>
</feature>
<keyword evidence="2" id="KW-1185">Reference proteome</keyword>
<sequence>VSLVSCVSFAGLDGPASVRYGELVSKQAVQRAAKKAKVIVQHQNSHTFAAFCEAAAAQLGAIPE</sequence>
<reference evidence="1" key="1">
    <citation type="submission" date="2023-10" db="EMBL/GenBank/DDBJ databases">
        <authorList>
            <person name="Chen Y."/>
            <person name="Shah S."/>
            <person name="Dougan E. K."/>
            <person name="Thang M."/>
            <person name="Chan C."/>
        </authorList>
    </citation>
    <scope>NUCLEOTIDE SEQUENCE [LARGE SCALE GENOMIC DNA]</scope>
</reference>
<organism evidence="1 2">
    <name type="scientific">Prorocentrum cordatum</name>
    <dbReference type="NCBI Taxonomy" id="2364126"/>
    <lineage>
        <taxon>Eukaryota</taxon>
        <taxon>Sar</taxon>
        <taxon>Alveolata</taxon>
        <taxon>Dinophyceae</taxon>
        <taxon>Prorocentrales</taxon>
        <taxon>Prorocentraceae</taxon>
        <taxon>Prorocentrum</taxon>
    </lineage>
</organism>
<evidence type="ECO:0000313" key="2">
    <source>
        <dbReference type="Proteomes" id="UP001189429"/>
    </source>
</evidence>
<dbReference type="Proteomes" id="UP001189429">
    <property type="component" value="Unassembled WGS sequence"/>
</dbReference>
<dbReference type="EMBL" id="CAUYUJ010010720">
    <property type="protein sequence ID" value="CAK0830103.1"/>
    <property type="molecule type" value="Genomic_DNA"/>
</dbReference>
<name>A0ABN9SDL3_9DINO</name>
<proteinExistence type="predicted"/>
<evidence type="ECO:0000313" key="1">
    <source>
        <dbReference type="EMBL" id="CAK0830103.1"/>
    </source>
</evidence>
<gene>
    <name evidence="1" type="ORF">PCOR1329_LOCUS28824</name>
</gene>
<accession>A0ABN9SDL3</accession>
<comment type="caution">
    <text evidence="1">The sequence shown here is derived from an EMBL/GenBank/DDBJ whole genome shotgun (WGS) entry which is preliminary data.</text>
</comment>
<feature type="non-terminal residue" evidence="1">
    <location>
        <position position="64"/>
    </location>
</feature>